<protein>
    <submittedName>
        <fullName evidence="2">Uncharacterized protein</fullName>
    </submittedName>
</protein>
<organism evidence="2 3">
    <name type="scientific">Trichonephila clavipes</name>
    <name type="common">Golden silk orbweaver</name>
    <name type="synonym">Nephila clavipes</name>
    <dbReference type="NCBI Taxonomy" id="2585209"/>
    <lineage>
        <taxon>Eukaryota</taxon>
        <taxon>Metazoa</taxon>
        <taxon>Ecdysozoa</taxon>
        <taxon>Arthropoda</taxon>
        <taxon>Chelicerata</taxon>
        <taxon>Arachnida</taxon>
        <taxon>Araneae</taxon>
        <taxon>Araneomorphae</taxon>
        <taxon>Entelegynae</taxon>
        <taxon>Araneoidea</taxon>
        <taxon>Nephilidae</taxon>
        <taxon>Trichonephila</taxon>
    </lineage>
</organism>
<dbReference type="Proteomes" id="UP000887159">
    <property type="component" value="Unassembled WGS sequence"/>
</dbReference>
<keyword evidence="3" id="KW-1185">Reference proteome</keyword>
<evidence type="ECO:0000313" key="3">
    <source>
        <dbReference type="Proteomes" id="UP000887159"/>
    </source>
</evidence>
<comment type="caution">
    <text evidence="2">The sequence shown here is derived from an EMBL/GenBank/DDBJ whole genome shotgun (WGS) entry which is preliminary data.</text>
</comment>
<sequence length="126" mass="13853">MSTRGHGGKVPSRKPKVAGPIPAEGVGRQCRTQIVDPTVVGLLHCEIHSDVLQNQHVITPFSHIQPTTSSENWVNDFSPIHCWTPQDIVNEILNNSRRSTIMHTSRKENLKAGKSVVAQIPHIGVV</sequence>
<evidence type="ECO:0000256" key="1">
    <source>
        <dbReference type="SAM" id="MobiDB-lite"/>
    </source>
</evidence>
<dbReference type="AlphaFoldDB" id="A0A8X6UR85"/>
<dbReference type="EMBL" id="BMAU01021070">
    <property type="protein sequence ID" value="GFX89341.1"/>
    <property type="molecule type" value="Genomic_DNA"/>
</dbReference>
<evidence type="ECO:0000313" key="2">
    <source>
        <dbReference type="EMBL" id="GFX89341.1"/>
    </source>
</evidence>
<proteinExistence type="predicted"/>
<name>A0A8X6UR85_TRICX</name>
<accession>A0A8X6UR85</accession>
<gene>
    <name evidence="2" type="ORF">TNCV_2201831</name>
</gene>
<feature type="region of interest" description="Disordered" evidence="1">
    <location>
        <begin position="1"/>
        <end position="24"/>
    </location>
</feature>
<reference evidence="2" key="1">
    <citation type="submission" date="2020-08" db="EMBL/GenBank/DDBJ databases">
        <title>Multicomponent nature underlies the extraordinary mechanical properties of spider dragline silk.</title>
        <authorList>
            <person name="Kono N."/>
            <person name="Nakamura H."/>
            <person name="Mori M."/>
            <person name="Yoshida Y."/>
            <person name="Ohtoshi R."/>
            <person name="Malay A.D."/>
            <person name="Moran D.A.P."/>
            <person name="Tomita M."/>
            <person name="Numata K."/>
            <person name="Arakawa K."/>
        </authorList>
    </citation>
    <scope>NUCLEOTIDE SEQUENCE</scope>
</reference>